<dbReference type="Gene3D" id="3.40.50.300">
    <property type="entry name" value="P-loop containing nucleotide triphosphate hydrolases"/>
    <property type="match status" value="1"/>
</dbReference>
<dbReference type="PRINTS" id="PR00315">
    <property type="entry name" value="ELONGATNFCT"/>
</dbReference>
<dbReference type="PROSITE" id="PS51722">
    <property type="entry name" value="G_TR_2"/>
    <property type="match status" value="1"/>
</dbReference>
<dbReference type="Pfam" id="PF03144">
    <property type="entry name" value="GTP_EFTU_D2"/>
    <property type="match status" value="1"/>
</dbReference>
<evidence type="ECO:0000256" key="4">
    <source>
        <dbReference type="ARBA" id="ARBA00022768"/>
    </source>
</evidence>
<dbReference type="InterPro" id="IPR027417">
    <property type="entry name" value="P-loop_NTPase"/>
</dbReference>
<sequence length="950" mass="104571">MRRAIQKKAKFDITELNTIKVAKSSFVPVLVGHAIDDDFIRPHHSDRIFDGYMGDKNIIKFEGDHNSPRPQFYFDSINIFFHNVLQPPEDEVGGAFLDPMDDYFEPATSSTAKQLRPKRPMSRTEVPSNFPSKDDQSEDEDEKNDGNLSPSSPKMISFDLSNGHPVGPHVPTTLDDDQYVEYELDDLTGFPCNAEEEERMFMEAVIESLRDLEMRNPQAGDTPGVSSSSVKPVHKDDQEASPIEHCRPLKTESTSTSVEHCEPSKTESTDNSVINAQNLASEHPSPDIRVPLGPAADATSSITETASTGTSARSDTSGSASIQSSSDADMSANTKATLTVERNPAGHLMDGCGSCVGLIVTLGDEREVVAGRDMVIANTFYREGSFIRKTHGIGSRGGISSLLEICQAGFQAQLGFEKSRSVQKVGFSVYGFLGFCFEKFGLMGFDEAWVFMRHVAIRSRGTRSCRPNHNHFLSLLPHSSSRRISSTHFSLHDSSFGNATGASCFLSFCRSMATFTRTKPHVNVGTIGHVDHGKTTLTAAITKVLAEEGKAKAIAFDQIDKAPEEKKRGITIATAHVEYETTKRHYAHVDCPGHADYVKPILSPSSDFWEYSELWPIDNNNQALVPKIFENMITGAAQMDGGILVVSAPDGPMPQTKEHILLAHQVGVPSLVCFLNKVDAVDDPELLEIVEMELRELLSFYKFPGDEIPIIRGSALSALQGTNEELGKKAILKLMDAVDEYIADPVRQLDKPFLMPIEDVFSIQGRGTVVTGRIEQGTLKVGEEVEVLGLMQGGPLKTTVTGVEMFKKILDHGQAGDNVGLLLRGLKRDDVQRGMVISKPGAAKTYKKFEAEIYVLTKDEGGRHTAFFSNYMPQFYMRTADITGKVELPESVKMVMPGDNVTAIFELIAPLPLEAGQRFALREGGRTVGAGVVSKRMRVHFWRCMHRDKR</sequence>
<dbReference type="InterPro" id="IPR000795">
    <property type="entry name" value="T_Tr_GTP-bd_dom"/>
</dbReference>
<dbReference type="AlphaFoldDB" id="A0A2N9HBJ2"/>
<dbReference type="SUPFAM" id="SSF50447">
    <property type="entry name" value="Translation proteins"/>
    <property type="match status" value="1"/>
</dbReference>
<dbReference type="InterPro" id="IPR009000">
    <property type="entry name" value="Transl_B-barrel_sf"/>
</dbReference>
<dbReference type="GO" id="GO:0003924">
    <property type="term" value="F:GTPase activity"/>
    <property type="evidence" value="ECO:0007669"/>
    <property type="project" value="InterPro"/>
</dbReference>
<keyword evidence="6" id="KW-0342">GTP-binding</keyword>
<dbReference type="Pfam" id="PF00009">
    <property type="entry name" value="GTP_EFTU"/>
    <property type="match status" value="2"/>
</dbReference>
<dbReference type="HAMAP" id="MF_00118_B">
    <property type="entry name" value="EF_Tu_B"/>
    <property type="match status" value="1"/>
</dbReference>
<feature type="region of interest" description="Disordered" evidence="7">
    <location>
        <begin position="108"/>
        <end position="174"/>
    </location>
</feature>
<feature type="compositionally biased region" description="Basic and acidic residues" evidence="7">
    <location>
        <begin position="233"/>
        <end position="250"/>
    </location>
</feature>
<dbReference type="GO" id="GO:0070125">
    <property type="term" value="P:mitochondrial translational elongation"/>
    <property type="evidence" value="ECO:0007669"/>
    <property type="project" value="TreeGrafter"/>
</dbReference>
<evidence type="ECO:0000256" key="5">
    <source>
        <dbReference type="ARBA" id="ARBA00022917"/>
    </source>
</evidence>
<evidence type="ECO:0000256" key="1">
    <source>
        <dbReference type="ARBA" id="ARBA00003982"/>
    </source>
</evidence>
<protein>
    <recommendedName>
        <fullName evidence="8">Tr-type G domain-containing protein</fullName>
    </recommendedName>
</protein>
<reference evidence="9" key="1">
    <citation type="submission" date="2018-02" db="EMBL/GenBank/DDBJ databases">
        <authorList>
            <person name="Cohen D.B."/>
            <person name="Kent A.D."/>
        </authorList>
    </citation>
    <scope>NUCLEOTIDE SEQUENCE</scope>
</reference>
<dbReference type="InterPro" id="IPR031157">
    <property type="entry name" value="G_TR_CS"/>
</dbReference>
<dbReference type="GO" id="GO:0005739">
    <property type="term" value="C:mitochondrion"/>
    <property type="evidence" value="ECO:0007669"/>
    <property type="project" value="TreeGrafter"/>
</dbReference>
<dbReference type="InterPro" id="IPR004161">
    <property type="entry name" value="EFTu-like_2"/>
</dbReference>
<dbReference type="NCBIfam" id="NF009372">
    <property type="entry name" value="PRK12735.1"/>
    <property type="match status" value="1"/>
</dbReference>
<evidence type="ECO:0000256" key="3">
    <source>
        <dbReference type="ARBA" id="ARBA00022741"/>
    </source>
</evidence>
<dbReference type="GO" id="GO:0003746">
    <property type="term" value="F:translation elongation factor activity"/>
    <property type="evidence" value="ECO:0007669"/>
    <property type="project" value="UniProtKB-KW"/>
</dbReference>
<dbReference type="CDD" id="cd03697">
    <property type="entry name" value="EFTU_II"/>
    <property type="match status" value="1"/>
</dbReference>
<feature type="compositionally biased region" description="Low complexity" evidence="7">
    <location>
        <begin position="314"/>
        <end position="331"/>
    </location>
</feature>
<dbReference type="SUPFAM" id="SSF53474">
    <property type="entry name" value="alpha/beta-Hydrolases"/>
    <property type="match status" value="1"/>
</dbReference>
<dbReference type="PROSITE" id="PS00301">
    <property type="entry name" value="G_TR_1"/>
    <property type="match status" value="1"/>
</dbReference>
<evidence type="ECO:0000259" key="8">
    <source>
        <dbReference type="PROSITE" id="PS51722"/>
    </source>
</evidence>
<dbReference type="InterPro" id="IPR050055">
    <property type="entry name" value="EF-Tu_GTPase"/>
</dbReference>
<dbReference type="PANTHER" id="PTHR43721">
    <property type="entry name" value="ELONGATION FACTOR TU-RELATED"/>
    <property type="match status" value="1"/>
</dbReference>
<feature type="region of interest" description="Disordered" evidence="7">
    <location>
        <begin position="215"/>
        <end position="331"/>
    </location>
</feature>
<dbReference type="InterPro" id="IPR004541">
    <property type="entry name" value="Transl_elong_EFTu/EF1A_bac/org"/>
</dbReference>
<dbReference type="CDD" id="cd03707">
    <property type="entry name" value="EFTU_III"/>
    <property type="match status" value="1"/>
</dbReference>
<evidence type="ECO:0000256" key="6">
    <source>
        <dbReference type="ARBA" id="ARBA00023134"/>
    </source>
</evidence>
<dbReference type="GO" id="GO:0005525">
    <property type="term" value="F:GTP binding"/>
    <property type="evidence" value="ECO:0007669"/>
    <property type="project" value="UniProtKB-KW"/>
</dbReference>
<proteinExistence type="inferred from homology"/>
<keyword evidence="3" id="KW-0547">Nucleotide-binding</keyword>
<keyword evidence="4" id="KW-0251">Elongation factor</keyword>
<dbReference type="SUPFAM" id="SSF52540">
    <property type="entry name" value="P-loop containing nucleoside triphosphate hydrolases"/>
    <property type="match status" value="1"/>
</dbReference>
<dbReference type="PANTHER" id="PTHR43721:SF22">
    <property type="entry name" value="ELONGATION FACTOR TU, MITOCHONDRIAL"/>
    <property type="match status" value="1"/>
</dbReference>
<dbReference type="FunFam" id="2.40.30.10:FF:000001">
    <property type="entry name" value="Elongation factor Tu"/>
    <property type="match status" value="1"/>
</dbReference>
<organism evidence="9">
    <name type="scientific">Fagus sylvatica</name>
    <name type="common">Beechnut</name>
    <dbReference type="NCBI Taxonomy" id="28930"/>
    <lineage>
        <taxon>Eukaryota</taxon>
        <taxon>Viridiplantae</taxon>
        <taxon>Streptophyta</taxon>
        <taxon>Embryophyta</taxon>
        <taxon>Tracheophyta</taxon>
        <taxon>Spermatophyta</taxon>
        <taxon>Magnoliopsida</taxon>
        <taxon>eudicotyledons</taxon>
        <taxon>Gunneridae</taxon>
        <taxon>Pentapetalae</taxon>
        <taxon>rosids</taxon>
        <taxon>fabids</taxon>
        <taxon>Fagales</taxon>
        <taxon>Fagaceae</taxon>
        <taxon>Fagus</taxon>
    </lineage>
</organism>
<keyword evidence="5" id="KW-0648">Protein biosynthesis</keyword>
<dbReference type="InterPro" id="IPR041709">
    <property type="entry name" value="EF-Tu_GTP-bd"/>
</dbReference>
<dbReference type="InterPro" id="IPR029058">
    <property type="entry name" value="AB_hydrolase_fold"/>
</dbReference>
<dbReference type="InterPro" id="IPR033720">
    <property type="entry name" value="EFTU_2"/>
</dbReference>
<name>A0A2N9HBJ2_FAGSY</name>
<evidence type="ECO:0000313" key="9">
    <source>
        <dbReference type="EMBL" id="SPD09258.1"/>
    </source>
</evidence>
<comment type="similarity">
    <text evidence="2">Belongs to the TRAFAC class translation factor GTPase superfamily. Classic translation factor GTPase family. EF-Tu/EF-1A subfamily.</text>
</comment>
<dbReference type="EMBL" id="OIVN01003168">
    <property type="protein sequence ID" value="SPD09258.1"/>
    <property type="molecule type" value="Genomic_DNA"/>
</dbReference>
<dbReference type="InterPro" id="IPR009001">
    <property type="entry name" value="Transl_elong_EF1A/Init_IF2_C"/>
</dbReference>
<dbReference type="Pfam" id="PF03143">
    <property type="entry name" value="GTP_EFTU_D3"/>
    <property type="match status" value="1"/>
</dbReference>
<feature type="domain" description="Tr-type G" evidence="8">
    <location>
        <begin position="519"/>
        <end position="746"/>
    </location>
</feature>
<gene>
    <name evidence="9" type="ORF">FSB_LOCUS37140</name>
</gene>
<feature type="compositionally biased region" description="Basic and acidic residues" evidence="7">
    <location>
        <begin position="259"/>
        <end position="268"/>
    </location>
</feature>
<comment type="function">
    <text evidence="1">This protein promotes the GTP-dependent binding of aminoacyl-tRNA to the A-site of ribosomes during protein biosynthesis.</text>
</comment>
<feature type="compositionally biased region" description="Polar residues" evidence="7">
    <location>
        <begin position="269"/>
        <end position="280"/>
    </location>
</feature>
<dbReference type="CDD" id="cd01884">
    <property type="entry name" value="EF_Tu"/>
    <property type="match status" value="1"/>
</dbReference>
<evidence type="ECO:0000256" key="7">
    <source>
        <dbReference type="SAM" id="MobiDB-lite"/>
    </source>
</evidence>
<dbReference type="NCBIfam" id="NF009373">
    <property type="entry name" value="PRK12736.1"/>
    <property type="match status" value="1"/>
</dbReference>
<dbReference type="NCBIfam" id="NF000766">
    <property type="entry name" value="PRK00049.1"/>
    <property type="match status" value="1"/>
</dbReference>
<accession>A0A2N9HBJ2</accession>
<dbReference type="InterPro" id="IPR004160">
    <property type="entry name" value="Transl_elong_EFTu/EF1A_C"/>
</dbReference>
<feature type="compositionally biased region" description="Polar residues" evidence="7">
    <location>
        <begin position="298"/>
        <end position="313"/>
    </location>
</feature>
<dbReference type="Gene3D" id="2.40.30.10">
    <property type="entry name" value="Translation factors"/>
    <property type="match status" value="2"/>
</dbReference>
<dbReference type="SUPFAM" id="SSF50465">
    <property type="entry name" value="EF-Tu/eEF-1alpha/eIF2-gamma C-terminal domain"/>
    <property type="match status" value="1"/>
</dbReference>
<evidence type="ECO:0000256" key="2">
    <source>
        <dbReference type="ARBA" id="ARBA00007249"/>
    </source>
</evidence>